<comment type="caution">
    <text evidence="2">The sequence shown here is derived from an EMBL/GenBank/DDBJ whole genome shotgun (WGS) entry which is preliminary data.</text>
</comment>
<reference evidence="1 4" key="2">
    <citation type="journal article" date="2024" name="Chem. Sci.">
        <title>Discovery of megapolipeptins by genome mining of a Burkholderiales bacteria collection.</title>
        <authorList>
            <person name="Paulo B.S."/>
            <person name="Recchia M.J.J."/>
            <person name="Lee S."/>
            <person name="Fergusson C.H."/>
            <person name="Romanowski S.B."/>
            <person name="Hernandez A."/>
            <person name="Krull N."/>
            <person name="Liu D.Y."/>
            <person name="Cavanagh H."/>
            <person name="Bos A."/>
            <person name="Gray C.A."/>
            <person name="Murphy B.T."/>
            <person name="Linington R.G."/>
            <person name="Eustaquio A.S."/>
        </authorList>
    </citation>
    <scope>NUCLEOTIDE SEQUENCE [LARGE SCALE GENOMIC DNA]</scope>
    <source>
        <strain evidence="1 4">RL17-350-BIC-A</strain>
    </source>
</reference>
<protein>
    <submittedName>
        <fullName evidence="2">Uncharacterized protein</fullName>
    </submittedName>
</protein>
<evidence type="ECO:0000313" key="2">
    <source>
        <dbReference type="EMBL" id="TFE40692.1"/>
    </source>
</evidence>
<dbReference type="AlphaFoldDB" id="A0A4Y8MTG0"/>
<accession>A0A4Y8MTG0</accession>
<dbReference type="Proteomes" id="UP000297385">
    <property type="component" value="Unassembled WGS sequence"/>
</dbReference>
<dbReference type="EMBL" id="SNVI01000002">
    <property type="protein sequence ID" value="TFE40692.1"/>
    <property type="molecule type" value="Genomic_DNA"/>
</dbReference>
<dbReference type="GeneID" id="97306938"/>
<dbReference type="Proteomes" id="UP001629230">
    <property type="component" value="Unassembled WGS sequence"/>
</dbReference>
<evidence type="ECO:0000313" key="3">
    <source>
        <dbReference type="Proteomes" id="UP000297385"/>
    </source>
</evidence>
<name>A0A4Y8MTG0_9BURK</name>
<gene>
    <name evidence="2" type="ORF">E2553_28660</name>
    <name evidence="1" type="ORF">PQR57_15345</name>
</gene>
<reference evidence="2 3" key="1">
    <citation type="submission" date="2019-03" db="EMBL/GenBank/DDBJ databases">
        <title>Complete Genome Sequence of Paraburkholderia dipogonis ICMP 19430T, a Nitrogen-fixing Symbiont of the South African Invasive Legume Dipogon lignosus in New Zealand.</title>
        <authorList>
            <person name="De Meyer S.E."/>
        </authorList>
    </citation>
    <scope>NUCLEOTIDE SEQUENCE [LARGE SCALE GENOMIC DNA]</scope>
    <source>
        <strain evidence="2 3">ICMP 19430</strain>
    </source>
</reference>
<sequence length="65" mass="7363">MQEFDFYINLKKPTLGLYVRNGAGLPDLADKSDWQFEGHVWQSELTPELLKGLEANGHVFQELGA</sequence>
<keyword evidence="4" id="KW-1185">Reference proteome</keyword>
<proteinExistence type="predicted"/>
<dbReference type="EMBL" id="JAQQEZ010000009">
    <property type="protein sequence ID" value="MFM0002395.1"/>
    <property type="molecule type" value="Genomic_DNA"/>
</dbReference>
<evidence type="ECO:0000313" key="4">
    <source>
        <dbReference type="Proteomes" id="UP001629230"/>
    </source>
</evidence>
<dbReference type="RefSeq" id="WP_106313048.1">
    <property type="nucleotide sequence ID" value="NZ_JAQQEG010000017.1"/>
</dbReference>
<evidence type="ECO:0000313" key="1">
    <source>
        <dbReference type="EMBL" id="MFM0002395.1"/>
    </source>
</evidence>
<organism evidence="2 3">
    <name type="scientific">Paraburkholderia dipogonis</name>
    <dbReference type="NCBI Taxonomy" id="1211383"/>
    <lineage>
        <taxon>Bacteria</taxon>
        <taxon>Pseudomonadati</taxon>
        <taxon>Pseudomonadota</taxon>
        <taxon>Betaproteobacteria</taxon>
        <taxon>Burkholderiales</taxon>
        <taxon>Burkholderiaceae</taxon>
        <taxon>Paraburkholderia</taxon>
    </lineage>
</organism>